<reference evidence="1 2" key="1">
    <citation type="submission" date="2015-01" db="EMBL/GenBank/DDBJ databases">
        <title>Draft genome of the acidophilic iron oxidizer Ferrimicrobium acidiphilum strain T23.</title>
        <authorList>
            <person name="Poehlein A."/>
            <person name="Eisen S."/>
            <person name="Schloemann M."/>
            <person name="Johnson B.D."/>
            <person name="Daniel R."/>
            <person name="Muehling M."/>
        </authorList>
    </citation>
    <scope>NUCLEOTIDE SEQUENCE [LARGE SCALE GENOMIC DNA]</scope>
    <source>
        <strain evidence="1 2">T23</strain>
    </source>
</reference>
<dbReference type="GeneID" id="78373678"/>
<comment type="caution">
    <text evidence="1">The sequence shown here is derived from an EMBL/GenBank/DDBJ whole genome shotgun (WGS) entry which is preliminary data.</text>
</comment>
<evidence type="ECO:0000313" key="2">
    <source>
        <dbReference type="Proteomes" id="UP000032336"/>
    </source>
</evidence>
<dbReference type="EMBL" id="JXUW01000035">
    <property type="protein sequence ID" value="KJE75593.1"/>
    <property type="molecule type" value="Genomic_DNA"/>
</dbReference>
<dbReference type="STRING" id="1121877.FEAC_26750"/>
<organism evidence="1 2">
    <name type="scientific">Ferrimicrobium acidiphilum DSM 19497</name>
    <dbReference type="NCBI Taxonomy" id="1121877"/>
    <lineage>
        <taxon>Bacteria</taxon>
        <taxon>Bacillati</taxon>
        <taxon>Actinomycetota</taxon>
        <taxon>Acidimicrobiia</taxon>
        <taxon>Acidimicrobiales</taxon>
        <taxon>Acidimicrobiaceae</taxon>
        <taxon>Ferrimicrobium</taxon>
    </lineage>
</organism>
<dbReference type="RefSeq" id="WP_035391214.1">
    <property type="nucleotide sequence ID" value="NZ_JQKF01000040.1"/>
</dbReference>
<dbReference type="Proteomes" id="UP000032336">
    <property type="component" value="Unassembled WGS sequence"/>
</dbReference>
<proteinExistence type="predicted"/>
<protein>
    <submittedName>
        <fullName evidence="1">Uncharacterized protein</fullName>
    </submittedName>
</protein>
<keyword evidence="2" id="KW-1185">Reference proteome</keyword>
<sequence length="122" mass="14220">MSKYLLDKFLYTIDRDPELVERYRTNPVATVTWWEDEYARKLLNCHGGEATTWLSFEAAERQALVNQDYAALFELGAHPFLTLTLFIALFERDYDEPLGFQLAYANTLQGWLGRPYPDFSTP</sequence>
<evidence type="ECO:0000313" key="1">
    <source>
        <dbReference type="EMBL" id="KJE75593.1"/>
    </source>
</evidence>
<dbReference type="eggNOG" id="ENOG503221R">
    <property type="taxonomic scope" value="Bacteria"/>
</dbReference>
<dbReference type="PATRIC" id="fig|1121877.4.peg.2999"/>
<accession>A0A0D8FQP1</accession>
<dbReference type="AlphaFoldDB" id="A0A0D8FQP1"/>
<dbReference type="OrthoDB" id="7360312at2"/>
<name>A0A0D8FQP1_9ACTN</name>
<gene>
    <name evidence="1" type="ORF">FEAC_26750</name>
</gene>